<protein>
    <submittedName>
        <fullName evidence="1">Uncharacterized protein</fullName>
    </submittedName>
</protein>
<name>A0AAD8X6Z3_LOLMU</name>
<dbReference type="AlphaFoldDB" id="A0AAD8X6Z3"/>
<proteinExistence type="predicted"/>
<gene>
    <name evidence="1" type="ORF">QYE76_012746</name>
</gene>
<organism evidence="1 2">
    <name type="scientific">Lolium multiflorum</name>
    <name type="common">Italian ryegrass</name>
    <name type="synonym">Lolium perenne subsp. multiflorum</name>
    <dbReference type="NCBI Taxonomy" id="4521"/>
    <lineage>
        <taxon>Eukaryota</taxon>
        <taxon>Viridiplantae</taxon>
        <taxon>Streptophyta</taxon>
        <taxon>Embryophyta</taxon>
        <taxon>Tracheophyta</taxon>
        <taxon>Spermatophyta</taxon>
        <taxon>Magnoliopsida</taxon>
        <taxon>Liliopsida</taxon>
        <taxon>Poales</taxon>
        <taxon>Poaceae</taxon>
        <taxon>BOP clade</taxon>
        <taxon>Pooideae</taxon>
        <taxon>Poodae</taxon>
        <taxon>Poeae</taxon>
        <taxon>Poeae Chloroplast Group 2 (Poeae type)</taxon>
        <taxon>Loliodinae</taxon>
        <taxon>Loliinae</taxon>
        <taxon>Lolium</taxon>
    </lineage>
</organism>
<evidence type="ECO:0000313" key="2">
    <source>
        <dbReference type="Proteomes" id="UP001231189"/>
    </source>
</evidence>
<comment type="caution">
    <text evidence="1">The sequence shown here is derived from an EMBL/GenBank/DDBJ whole genome shotgun (WGS) entry which is preliminary data.</text>
</comment>
<dbReference type="Proteomes" id="UP001231189">
    <property type="component" value="Unassembled WGS sequence"/>
</dbReference>
<sequence>MATGSSTIELLLARSPLRDSCFGRRRRRRRRPQLRLNSTEFVAGSYVHIIMECRFKDGAMFLTLLGA</sequence>
<keyword evidence="2" id="KW-1185">Reference proteome</keyword>
<dbReference type="EMBL" id="JAUUTY010000001">
    <property type="protein sequence ID" value="KAK1696049.1"/>
    <property type="molecule type" value="Genomic_DNA"/>
</dbReference>
<accession>A0AAD8X6Z3</accession>
<reference evidence="1" key="1">
    <citation type="submission" date="2023-07" db="EMBL/GenBank/DDBJ databases">
        <title>A chromosome-level genome assembly of Lolium multiflorum.</title>
        <authorList>
            <person name="Chen Y."/>
            <person name="Copetti D."/>
            <person name="Kolliker R."/>
            <person name="Studer B."/>
        </authorList>
    </citation>
    <scope>NUCLEOTIDE SEQUENCE</scope>
    <source>
        <strain evidence="1">02402/16</strain>
        <tissue evidence="1">Leaf</tissue>
    </source>
</reference>
<evidence type="ECO:0000313" key="1">
    <source>
        <dbReference type="EMBL" id="KAK1696049.1"/>
    </source>
</evidence>